<gene>
    <name evidence="1" type="ORF">UFOPK2366_01404</name>
</gene>
<accession>A0A6J6Q7G9</accession>
<dbReference type="AlphaFoldDB" id="A0A6J6Q7G9"/>
<reference evidence="1" key="1">
    <citation type="submission" date="2020-05" db="EMBL/GenBank/DDBJ databases">
        <authorList>
            <person name="Chiriac C."/>
            <person name="Salcher M."/>
            <person name="Ghai R."/>
            <person name="Kavagutti S V."/>
        </authorList>
    </citation>
    <scope>NUCLEOTIDE SEQUENCE</scope>
</reference>
<organism evidence="1">
    <name type="scientific">freshwater metagenome</name>
    <dbReference type="NCBI Taxonomy" id="449393"/>
    <lineage>
        <taxon>unclassified sequences</taxon>
        <taxon>metagenomes</taxon>
        <taxon>ecological metagenomes</taxon>
    </lineage>
</organism>
<proteinExistence type="predicted"/>
<dbReference type="EMBL" id="CAEZXM010000282">
    <property type="protein sequence ID" value="CAB4703924.1"/>
    <property type="molecule type" value="Genomic_DNA"/>
</dbReference>
<name>A0A6J6Q7G9_9ZZZZ</name>
<dbReference type="SUPFAM" id="SSF159245">
    <property type="entry name" value="AttH-like"/>
    <property type="match status" value="1"/>
</dbReference>
<evidence type="ECO:0000313" key="1">
    <source>
        <dbReference type="EMBL" id="CAB4703924.1"/>
    </source>
</evidence>
<sequence>MFRLATNNGYGQIVLSSYDDFPIHQACVPIAHSATPDPNHYDRYFFNGYTADGAVYFGLAMGLYPNRHVMDAAFSVVRNSEQISVFASARAASDRRDATNIGPIRVEVVEPLNILRLHVDAPEQGLRAELTFTSSSQAIEEPHFFLRAGVRTLFDYTRLTQFGSWSGWLEVDGEHIDLTNLGVTGSRDRSWGVRPVGEPAPMGAPVGWPQFFWLWAPVNFPEFSTHFDVNEHGDGKRWHEVGALAPNGEAPEAMRTVDYRVTWQPGTRWATAFEYDLVSWSGKVATVTLEPMYHFHMSGIGYGHPKYGHGIWRGESSVEGERISLPVGTPLSRENVHVQTLCKATYRDDDGRTAQGTGILEQLCVGIHPTGLTGILDGYEPA</sequence>
<protein>
    <submittedName>
        <fullName evidence="1">Unannotated protein</fullName>
    </submittedName>
</protein>